<dbReference type="Proteomes" id="UP000322234">
    <property type="component" value="Unassembled WGS sequence"/>
</dbReference>
<comment type="caution">
    <text evidence="2">The sequence shown here is derived from an EMBL/GenBank/DDBJ whole genome shotgun (WGS) entry which is preliminary data.</text>
</comment>
<organism evidence="2 3">
    <name type="scientific">Bos mutus</name>
    <name type="common">wild yak</name>
    <dbReference type="NCBI Taxonomy" id="72004"/>
    <lineage>
        <taxon>Eukaryota</taxon>
        <taxon>Metazoa</taxon>
        <taxon>Chordata</taxon>
        <taxon>Craniata</taxon>
        <taxon>Vertebrata</taxon>
        <taxon>Euteleostomi</taxon>
        <taxon>Mammalia</taxon>
        <taxon>Eutheria</taxon>
        <taxon>Laurasiatheria</taxon>
        <taxon>Artiodactyla</taxon>
        <taxon>Ruminantia</taxon>
        <taxon>Pecora</taxon>
        <taxon>Bovidae</taxon>
        <taxon>Bovinae</taxon>
        <taxon>Bos</taxon>
    </lineage>
</organism>
<evidence type="ECO:0000256" key="1">
    <source>
        <dbReference type="SAM" id="MobiDB-lite"/>
    </source>
</evidence>
<sequence>MNQGCALTGTADSLAESSESNGKSPVQSQWTLGKNELQDFSLKRTQVFIHSDGGGSPSQRTSYLEKEGSIFCCYFPSIQSSVENKMMPDSSKGRALSVGFFVLRSGQVLSQVNVKGMTQDFVFTLQMDAEAEDKTLRTRAKGTKVKIEP</sequence>
<evidence type="ECO:0000313" key="3">
    <source>
        <dbReference type="Proteomes" id="UP000322234"/>
    </source>
</evidence>
<gene>
    <name evidence="2" type="ORF">E5288_WYG008043</name>
</gene>
<keyword evidence="3" id="KW-1185">Reference proteome</keyword>
<protein>
    <submittedName>
        <fullName evidence="2">Uncharacterized protein</fullName>
    </submittedName>
</protein>
<reference evidence="2" key="1">
    <citation type="submission" date="2019-10" db="EMBL/GenBank/DDBJ databases">
        <title>The sequence and de novo assembly of the wild yak genome.</title>
        <authorList>
            <person name="Liu Y."/>
        </authorList>
    </citation>
    <scope>NUCLEOTIDE SEQUENCE [LARGE SCALE GENOMIC DNA]</scope>
    <source>
        <strain evidence="2">WY2019</strain>
    </source>
</reference>
<proteinExistence type="predicted"/>
<accession>A0A6B0RTE9</accession>
<dbReference type="AlphaFoldDB" id="A0A6B0RTE9"/>
<feature type="compositionally biased region" description="Polar residues" evidence="1">
    <location>
        <begin position="15"/>
        <end position="28"/>
    </location>
</feature>
<dbReference type="EMBL" id="VBQZ03000092">
    <property type="protein sequence ID" value="MXQ93340.1"/>
    <property type="molecule type" value="Genomic_DNA"/>
</dbReference>
<name>A0A6B0RTE9_9CETA</name>
<feature type="region of interest" description="Disordered" evidence="1">
    <location>
        <begin position="1"/>
        <end position="28"/>
    </location>
</feature>
<evidence type="ECO:0000313" key="2">
    <source>
        <dbReference type="EMBL" id="MXQ93340.1"/>
    </source>
</evidence>